<comment type="catalytic activity">
    <reaction evidence="1 5 6">
        <text>[protein]-peptidylproline (omega=180) = [protein]-peptidylproline (omega=0)</text>
        <dbReference type="Rhea" id="RHEA:16237"/>
        <dbReference type="Rhea" id="RHEA-COMP:10747"/>
        <dbReference type="Rhea" id="RHEA-COMP:10748"/>
        <dbReference type="ChEBI" id="CHEBI:83833"/>
        <dbReference type="ChEBI" id="CHEBI:83834"/>
        <dbReference type="EC" id="5.2.1.8"/>
    </reaction>
</comment>
<dbReference type="Pfam" id="PF00254">
    <property type="entry name" value="FKBP_C"/>
    <property type="match status" value="1"/>
</dbReference>
<keyword evidence="4 5" id="KW-0413">Isomerase</keyword>
<evidence type="ECO:0000256" key="7">
    <source>
        <dbReference type="SAM" id="SignalP"/>
    </source>
</evidence>
<evidence type="ECO:0000259" key="8">
    <source>
        <dbReference type="PROSITE" id="PS50059"/>
    </source>
</evidence>
<evidence type="ECO:0000256" key="5">
    <source>
        <dbReference type="PROSITE-ProRule" id="PRU00277"/>
    </source>
</evidence>
<reference evidence="9 10" key="1">
    <citation type="submission" date="2019-03" db="EMBL/GenBank/DDBJ databases">
        <title>Genomic Encyclopedia of Type Strains, Phase IV (KMG-IV): sequencing the most valuable type-strain genomes for metagenomic binning, comparative biology and taxonomic classification.</title>
        <authorList>
            <person name="Goeker M."/>
        </authorList>
    </citation>
    <scope>NUCLEOTIDE SEQUENCE [LARGE SCALE GENOMIC DNA]</scope>
    <source>
        <strain evidence="9 10">DSM 28403</strain>
    </source>
</reference>
<dbReference type="EC" id="5.2.1.8" evidence="6"/>
<dbReference type="Gene3D" id="1.10.287.460">
    <property type="entry name" value="Peptidyl-prolyl cis-trans isomerase, FKBP-type, N-terminal domain"/>
    <property type="match status" value="1"/>
</dbReference>
<dbReference type="InterPro" id="IPR000774">
    <property type="entry name" value="PPIase_FKBP_N"/>
</dbReference>
<evidence type="ECO:0000256" key="4">
    <source>
        <dbReference type="ARBA" id="ARBA00023235"/>
    </source>
</evidence>
<dbReference type="Pfam" id="PF01346">
    <property type="entry name" value="FKBP_N"/>
    <property type="match status" value="1"/>
</dbReference>
<dbReference type="SUPFAM" id="SSF54534">
    <property type="entry name" value="FKBP-like"/>
    <property type="match status" value="1"/>
</dbReference>
<dbReference type="FunFam" id="3.10.50.40:FF:000006">
    <property type="entry name" value="Peptidyl-prolyl cis-trans isomerase"/>
    <property type="match status" value="1"/>
</dbReference>
<dbReference type="AlphaFoldDB" id="A0A4R6V823"/>
<evidence type="ECO:0000313" key="10">
    <source>
        <dbReference type="Proteomes" id="UP000295657"/>
    </source>
</evidence>
<dbReference type="NCBIfam" id="NF008150">
    <property type="entry name" value="PRK10902.1"/>
    <property type="match status" value="1"/>
</dbReference>
<dbReference type="InterPro" id="IPR001179">
    <property type="entry name" value="PPIase_FKBP_dom"/>
</dbReference>
<protein>
    <recommendedName>
        <fullName evidence="6">Peptidyl-prolyl cis-trans isomerase</fullName>
        <ecNumber evidence="6">5.2.1.8</ecNumber>
    </recommendedName>
</protein>
<name>A0A4R6V823_9PAST</name>
<feature type="chain" id="PRO_5020358411" description="Peptidyl-prolyl cis-trans isomerase" evidence="7">
    <location>
        <begin position="26"/>
        <end position="242"/>
    </location>
</feature>
<dbReference type="Proteomes" id="UP000295657">
    <property type="component" value="Unassembled WGS sequence"/>
</dbReference>
<sequence>MLKMKKMTAVALAVGAFFSVSALQAAQSENTLAKDPSYALGVLVGMDLKGMTEAQQEVIKYDQEKLLAGVADGLKGKADLSKDKQLVETLQGVDEKLKAASLAKAAEQAKQAQEDGAKLTAEFNKKSGVKKTDSGLLYRIDKAGEGENIKATDKVKVHYTGKLPNGKVFDSSRQRNLPAEFRLDQVIPGWSEGLQLVKKGGKIELVIPPKLAYGEQEMGEIPANSTLYFEVEVLDVMPQAKK</sequence>
<gene>
    <name evidence="9" type="ORF">EDC45_1229</name>
</gene>
<dbReference type="PANTHER" id="PTHR43811:SF19">
    <property type="entry name" value="39 KDA FK506-BINDING NUCLEAR PROTEIN"/>
    <property type="match status" value="1"/>
</dbReference>
<evidence type="ECO:0000256" key="1">
    <source>
        <dbReference type="ARBA" id="ARBA00000971"/>
    </source>
</evidence>
<evidence type="ECO:0000256" key="3">
    <source>
        <dbReference type="ARBA" id="ARBA00023110"/>
    </source>
</evidence>
<accession>A0A4R6V823</accession>
<keyword evidence="7" id="KW-0732">Signal</keyword>
<evidence type="ECO:0000256" key="2">
    <source>
        <dbReference type="ARBA" id="ARBA00006577"/>
    </source>
</evidence>
<feature type="domain" description="PPIase FKBP-type" evidence="8">
    <location>
        <begin position="152"/>
        <end position="237"/>
    </location>
</feature>
<organism evidence="9 10">
    <name type="scientific">Mesocricetibacter intestinalis</name>
    <dbReference type="NCBI Taxonomy" id="1521930"/>
    <lineage>
        <taxon>Bacteria</taxon>
        <taxon>Pseudomonadati</taxon>
        <taxon>Pseudomonadota</taxon>
        <taxon>Gammaproteobacteria</taxon>
        <taxon>Pasteurellales</taxon>
        <taxon>Pasteurellaceae</taxon>
        <taxon>Mesocricetibacter</taxon>
    </lineage>
</organism>
<dbReference type="InterPro" id="IPR046357">
    <property type="entry name" value="PPIase_dom_sf"/>
</dbReference>
<dbReference type="GO" id="GO:0003755">
    <property type="term" value="F:peptidyl-prolyl cis-trans isomerase activity"/>
    <property type="evidence" value="ECO:0007669"/>
    <property type="project" value="UniProtKB-UniRule"/>
</dbReference>
<evidence type="ECO:0000256" key="6">
    <source>
        <dbReference type="RuleBase" id="RU003915"/>
    </source>
</evidence>
<dbReference type="PROSITE" id="PS50059">
    <property type="entry name" value="FKBP_PPIASE"/>
    <property type="match status" value="1"/>
</dbReference>
<keyword evidence="10" id="KW-1185">Reference proteome</keyword>
<comment type="caution">
    <text evidence="9">The sequence shown here is derived from an EMBL/GenBank/DDBJ whole genome shotgun (WGS) entry which is preliminary data.</text>
</comment>
<dbReference type="GO" id="GO:0006457">
    <property type="term" value="P:protein folding"/>
    <property type="evidence" value="ECO:0007669"/>
    <property type="project" value="InterPro"/>
</dbReference>
<dbReference type="Gene3D" id="3.10.50.40">
    <property type="match status" value="1"/>
</dbReference>
<dbReference type="OrthoDB" id="9814548at2"/>
<feature type="signal peptide" evidence="7">
    <location>
        <begin position="1"/>
        <end position="25"/>
    </location>
</feature>
<dbReference type="InterPro" id="IPR036944">
    <property type="entry name" value="PPIase_FKBP_N_sf"/>
</dbReference>
<comment type="similarity">
    <text evidence="2 6">Belongs to the FKBP-type PPIase family.</text>
</comment>
<dbReference type="PANTHER" id="PTHR43811">
    <property type="entry name" value="FKBP-TYPE PEPTIDYL-PROLYL CIS-TRANS ISOMERASE FKPA"/>
    <property type="match status" value="1"/>
</dbReference>
<evidence type="ECO:0000313" key="9">
    <source>
        <dbReference type="EMBL" id="TDQ57582.1"/>
    </source>
</evidence>
<dbReference type="RefSeq" id="WP_133544537.1">
    <property type="nucleotide sequence ID" value="NZ_SNYQ01000004.1"/>
</dbReference>
<proteinExistence type="inferred from homology"/>
<keyword evidence="3 5" id="KW-0697">Rotamase</keyword>
<dbReference type="EMBL" id="SNYQ01000004">
    <property type="protein sequence ID" value="TDQ57582.1"/>
    <property type="molecule type" value="Genomic_DNA"/>
</dbReference>